<evidence type="ECO:0000313" key="3">
    <source>
        <dbReference type="Proteomes" id="UP000729402"/>
    </source>
</evidence>
<gene>
    <name evidence="2" type="ORF">GUJ93_ZPchr0012g19902</name>
</gene>
<organism evidence="2 3">
    <name type="scientific">Zizania palustris</name>
    <name type="common">Northern wild rice</name>
    <dbReference type="NCBI Taxonomy" id="103762"/>
    <lineage>
        <taxon>Eukaryota</taxon>
        <taxon>Viridiplantae</taxon>
        <taxon>Streptophyta</taxon>
        <taxon>Embryophyta</taxon>
        <taxon>Tracheophyta</taxon>
        <taxon>Spermatophyta</taxon>
        <taxon>Magnoliopsida</taxon>
        <taxon>Liliopsida</taxon>
        <taxon>Poales</taxon>
        <taxon>Poaceae</taxon>
        <taxon>BOP clade</taxon>
        <taxon>Oryzoideae</taxon>
        <taxon>Oryzeae</taxon>
        <taxon>Zizaniinae</taxon>
        <taxon>Zizania</taxon>
    </lineage>
</organism>
<proteinExistence type="predicted"/>
<dbReference type="AlphaFoldDB" id="A0A8J5WID8"/>
<reference evidence="2" key="1">
    <citation type="journal article" date="2021" name="bioRxiv">
        <title>Whole Genome Assembly and Annotation of Northern Wild Rice, Zizania palustris L., Supports a Whole Genome Duplication in the Zizania Genus.</title>
        <authorList>
            <person name="Haas M."/>
            <person name="Kono T."/>
            <person name="Macchietto M."/>
            <person name="Millas R."/>
            <person name="McGilp L."/>
            <person name="Shao M."/>
            <person name="Duquette J."/>
            <person name="Hirsch C.N."/>
            <person name="Kimball J."/>
        </authorList>
    </citation>
    <scope>NUCLEOTIDE SEQUENCE</scope>
    <source>
        <tissue evidence="2">Fresh leaf tissue</tissue>
    </source>
</reference>
<evidence type="ECO:0000313" key="2">
    <source>
        <dbReference type="EMBL" id="KAG8091770.1"/>
    </source>
</evidence>
<protein>
    <submittedName>
        <fullName evidence="2">Uncharacterized protein</fullName>
    </submittedName>
</protein>
<comment type="caution">
    <text evidence="2">The sequence shown here is derived from an EMBL/GenBank/DDBJ whole genome shotgun (WGS) entry which is preliminary data.</text>
</comment>
<keyword evidence="3" id="KW-1185">Reference proteome</keyword>
<dbReference type="EMBL" id="JAAALK010000080">
    <property type="protein sequence ID" value="KAG8091770.1"/>
    <property type="molecule type" value="Genomic_DNA"/>
</dbReference>
<feature type="region of interest" description="Disordered" evidence="1">
    <location>
        <begin position="1"/>
        <end position="53"/>
    </location>
</feature>
<reference evidence="2" key="2">
    <citation type="submission" date="2021-02" db="EMBL/GenBank/DDBJ databases">
        <authorList>
            <person name="Kimball J.A."/>
            <person name="Haas M.W."/>
            <person name="Macchietto M."/>
            <person name="Kono T."/>
            <person name="Duquette J."/>
            <person name="Shao M."/>
        </authorList>
    </citation>
    <scope>NUCLEOTIDE SEQUENCE</scope>
    <source>
        <tissue evidence="2">Fresh leaf tissue</tissue>
    </source>
</reference>
<evidence type="ECO:0000256" key="1">
    <source>
        <dbReference type="SAM" id="MobiDB-lite"/>
    </source>
</evidence>
<accession>A0A8J5WID8</accession>
<sequence>MEDVDNTDHEGNMGHKESSDSAPGSKNVAYQGGRKVNAAGDNVEVEDESSDDDVLSRIPAQYCCPVGGSEARGYNSEGMKVTDGGQMDDADAEFRVDGNVEDCLMHRGRCGMRVGMDEGSDVGGADVGMLCFLLSLSWAKLVAALIRTKVLMGMILWVHLAPARKVMEVTKCRDLLLARIRLLSRVVQGSAQSTGCRFKENLLQLACVELGLIAERSSHSDSDSDDVAASSLGAAWRPRQRTALCCAVLHLSSSSEAVRAGLI</sequence>
<dbReference type="Proteomes" id="UP000729402">
    <property type="component" value="Unassembled WGS sequence"/>
</dbReference>
<feature type="compositionally biased region" description="Acidic residues" evidence="1">
    <location>
        <begin position="43"/>
        <end position="53"/>
    </location>
</feature>
<name>A0A8J5WID8_ZIZPA</name>
<feature type="compositionally biased region" description="Basic and acidic residues" evidence="1">
    <location>
        <begin position="1"/>
        <end position="19"/>
    </location>
</feature>